<evidence type="ECO:0000256" key="5">
    <source>
        <dbReference type="PIRSR" id="PIRSR600821-50"/>
    </source>
</evidence>
<organism evidence="9 10">
    <name type="scientific">Candidatus Scatomorpha merdipullorum</name>
    <dbReference type="NCBI Taxonomy" id="2840927"/>
    <lineage>
        <taxon>Bacteria</taxon>
        <taxon>Bacillati</taxon>
        <taxon>Bacillota</taxon>
        <taxon>Clostridia</taxon>
        <taxon>Eubacteriales</taxon>
        <taxon>Candidatus Scatomorpha</taxon>
    </lineage>
</organism>
<feature type="transmembrane region" description="Helical" evidence="7">
    <location>
        <begin position="174"/>
        <end position="195"/>
    </location>
</feature>
<dbReference type="AlphaFoldDB" id="A0A9D1FBY2"/>
<sequence>MDRGRNLKGIELFRVAAAFLVVAIHTSPLASYSATADFILTRVFARTAVPFFFMVTGCFVLGGGGNIRASLKKLLIIYAASAALYLPVNVYAGHLSGWNLLELVRQVFFEGTFYHLWYLPAAILGLWLTGLMLRRLGDRPTAFIAAALYALGLLGDSYWGLIENIPGINSAYNAVFALMGYTRNGLFFAPLFFWLGAKLRSGRGCSIGYEAAGLAAGLALMLGEALLARSQGWQRHDSMYVLLPFVMYFLFALLLRARGRVRLPLGSFSLLVYILHPAVIIAVRGAARFLGLWDILVENSLGHYAAVCLGSAAASAVILLVWARIRPRSVSPTARAWVEVSLDALKNNAKRLQDFAPEGCELMAVLKCDAYGHGAVRSARELNSIGVGAFAVACLAEGVELRRAGVRGLILILGFTPVDQWRVIRRYKLTQCAVSADYARALSEAVRGRVDVHLKVDTGMHRLGESWEHTEAIAGCFGLPRLNVTGMFTHLAVSDSLSDSDVSFTEEQIRRFFGLAAELERRGIDTGALHTQASYGLLNYPDARCAYARAGVALYGVKSDEHDGVRAWPELEPALSLRARIGLVRELPAGESIGYGREFTTARASKIAVLPVGYGDGVFRCAMHGGAEALVNGKRCPVVARICMDQLCLDVTDAGDVKPGSVATFIGRDGSEFISCEEFASKCGTISNEVLSRLGKRLPRVYN</sequence>
<comment type="caution">
    <text evidence="9">The sequence shown here is derived from an EMBL/GenBank/DDBJ whole genome shotgun (WGS) entry which is preliminary data.</text>
</comment>
<dbReference type="GO" id="GO:0005829">
    <property type="term" value="C:cytosol"/>
    <property type="evidence" value="ECO:0007669"/>
    <property type="project" value="TreeGrafter"/>
</dbReference>
<protein>
    <recommendedName>
        <fullName evidence="4">Alanine racemase</fullName>
        <ecNumber evidence="4">5.1.1.1</ecNumber>
    </recommendedName>
</protein>
<reference evidence="9" key="2">
    <citation type="journal article" date="2021" name="PeerJ">
        <title>Extensive microbial diversity within the chicken gut microbiome revealed by metagenomics and culture.</title>
        <authorList>
            <person name="Gilroy R."/>
            <person name="Ravi A."/>
            <person name="Getino M."/>
            <person name="Pursley I."/>
            <person name="Horton D.L."/>
            <person name="Alikhan N.F."/>
            <person name="Baker D."/>
            <person name="Gharbi K."/>
            <person name="Hall N."/>
            <person name="Watson M."/>
            <person name="Adriaenssens E.M."/>
            <person name="Foster-Nyarko E."/>
            <person name="Jarju S."/>
            <person name="Secka A."/>
            <person name="Antonio M."/>
            <person name="Oren A."/>
            <person name="Chaudhuri R.R."/>
            <person name="La Ragione R."/>
            <person name="Hildebrand F."/>
            <person name="Pallen M.J."/>
        </authorList>
    </citation>
    <scope>NUCLEOTIDE SEQUENCE</scope>
    <source>
        <strain evidence="9">ChiHjej10B9-9673</strain>
    </source>
</reference>
<dbReference type="SMART" id="SM01005">
    <property type="entry name" value="Ala_racemase_C"/>
    <property type="match status" value="1"/>
</dbReference>
<feature type="active site" description="Proton acceptor; specific for D-alanine" evidence="4">
    <location>
        <position position="367"/>
    </location>
</feature>
<feature type="transmembrane region" description="Helical" evidence="7">
    <location>
        <begin position="74"/>
        <end position="92"/>
    </location>
</feature>
<accession>A0A9D1FBY2</accession>
<dbReference type="InterPro" id="IPR001608">
    <property type="entry name" value="Ala_racemase_N"/>
</dbReference>
<evidence type="ECO:0000256" key="4">
    <source>
        <dbReference type="HAMAP-Rule" id="MF_01201"/>
    </source>
</evidence>
<feature type="transmembrane region" description="Helical" evidence="7">
    <location>
        <begin position="43"/>
        <end position="62"/>
    </location>
</feature>
<keyword evidence="2 4" id="KW-0663">Pyridoxal phosphate</keyword>
<dbReference type="FunFam" id="3.20.20.10:FF:000002">
    <property type="entry name" value="Alanine racemase"/>
    <property type="match status" value="1"/>
</dbReference>
<evidence type="ECO:0000259" key="8">
    <source>
        <dbReference type="SMART" id="SM01005"/>
    </source>
</evidence>
<reference evidence="9" key="1">
    <citation type="submission" date="2020-10" db="EMBL/GenBank/DDBJ databases">
        <authorList>
            <person name="Gilroy R."/>
        </authorList>
    </citation>
    <scope>NUCLEOTIDE SEQUENCE</scope>
    <source>
        <strain evidence="9">ChiHjej10B9-9673</strain>
    </source>
</reference>
<keyword evidence="3 4" id="KW-0413">Isomerase</keyword>
<dbReference type="PRINTS" id="PR00992">
    <property type="entry name" value="ALARACEMASE"/>
</dbReference>
<dbReference type="GO" id="GO:0008784">
    <property type="term" value="F:alanine racemase activity"/>
    <property type="evidence" value="ECO:0007669"/>
    <property type="project" value="UniProtKB-UniRule"/>
</dbReference>
<evidence type="ECO:0000256" key="6">
    <source>
        <dbReference type="PIRSR" id="PIRSR600821-52"/>
    </source>
</evidence>
<comment type="catalytic activity">
    <reaction evidence="4">
        <text>L-alanine = D-alanine</text>
        <dbReference type="Rhea" id="RHEA:20249"/>
        <dbReference type="ChEBI" id="CHEBI:57416"/>
        <dbReference type="ChEBI" id="CHEBI:57972"/>
        <dbReference type="EC" id="5.1.1.1"/>
    </reaction>
</comment>
<feature type="binding site" evidence="4 6">
    <location>
        <position position="462"/>
    </location>
    <ligand>
        <name>substrate</name>
    </ligand>
</feature>
<feature type="binding site" evidence="4 6">
    <location>
        <position position="644"/>
    </location>
    <ligand>
        <name>substrate</name>
    </ligand>
</feature>
<dbReference type="InterPro" id="IPR011079">
    <property type="entry name" value="Ala_racemase_C"/>
</dbReference>
<dbReference type="InterPro" id="IPR009006">
    <property type="entry name" value="Ala_racemase/Decarboxylase_C"/>
</dbReference>
<feature type="domain" description="Alanine racemase C-terminal" evidence="8">
    <location>
        <begin position="574"/>
        <end position="703"/>
    </location>
</feature>
<feature type="transmembrane region" description="Helical" evidence="7">
    <location>
        <begin position="303"/>
        <end position="323"/>
    </location>
</feature>
<dbReference type="HAMAP" id="MF_01201">
    <property type="entry name" value="Ala_racemase"/>
    <property type="match status" value="1"/>
</dbReference>
<dbReference type="Gene3D" id="3.20.20.10">
    <property type="entry name" value="Alanine racemase"/>
    <property type="match status" value="1"/>
</dbReference>
<dbReference type="SUPFAM" id="SSF51419">
    <property type="entry name" value="PLP-binding barrel"/>
    <property type="match status" value="1"/>
</dbReference>
<dbReference type="InterPro" id="IPR000821">
    <property type="entry name" value="Ala_racemase"/>
</dbReference>
<dbReference type="NCBIfam" id="TIGR00492">
    <property type="entry name" value="alr"/>
    <property type="match status" value="1"/>
</dbReference>
<dbReference type="GO" id="GO:0016747">
    <property type="term" value="F:acyltransferase activity, transferring groups other than amino-acyl groups"/>
    <property type="evidence" value="ECO:0007669"/>
    <property type="project" value="InterPro"/>
</dbReference>
<dbReference type="Gene3D" id="2.40.37.10">
    <property type="entry name" value="Lyase, Ornithine Decarboxylase, Chain A, domain 1"/>
    <property type="match status" value="1"/>
</dbReference>
<dbReference type="Pfam" id="PF01757">
    <property type="entry name" value="Acyl_transf_3"/>
    <property type="match status" value="1"/>
</dbReference>
<keyword evidence="7" id="KW-0812">Transmembrane</keyword>
<evidence type="ECO:0000313" key="9">
    <source>
        <dbReference type="EMBL" id="HIS66257.1"/>
    </source>
</evidence>
<keyword evidence="7" id="KW-0472">Membrane</keyword>
<feature type="transmembrane region" description="Helical" evidence="7">
    <location>
        <begin position="112"/>
        <end position="130"/>
    </location>
</feature>
<dbReference type="Pfam" id="PF01168">
    <property type="entry name" value="Ala_racemase_N"/>
    <property type="match status" value="1"/>
</dbReference>
<feature type="transmembrane region" description="Helical" evidence="7">
    <location>
        <begin position="263"/>
        <end position="283"/>
    </location>
</feature>
<comment type="function">
    <text evidence="4">Catalyzes the interconversion of L-alanine and D-alanine. May also act on other amino acids.</text>
</comment>
<gene>
    <name evidence="9" type="primary">vanT</name>
    <name evidence="9" type="ORF">IAC18_01715</name>
</gene>
<proteinExistence type="inferred from homology"/>
<feature type="transmembrane region" description="Helical" evidence="7">
    <location>
        <begin position="12"/>
        <end position="31"/>
    </location>
</feature>
<dbReference type="EMBL" id="DVJK01000049">
    <property type="protein sequence ID" value="HIS66257.1"/>
    <property type="molecule type" value="Genomic_DNA"/>
</dbReference>
<feature type="active site" description="Proton acceptor; specific for L-alanine" evidence="4">
    <location>
        <position position="595"/>
    </location>
</feature>
<evidence type="ECO:0000256" key="7">
    <source>
        <dbReference type="SAM" id="Phobius"/>
    </source>
</evidence>
<dbReference type="GO" id="GO:0030170">
    <property type="term" value="F:pyridoxal phosphate binding"/>
    <property type="evidence" value="ECO:0007669"/>
    <property type="project" value="UniProtKB-UniRule"/>
</dbReference>
<comment type="similarity">
    <text evidence="4">Belongs to the alanine racemase family.</text>
</comment>
<name>A0A9D1FBY2_9FIRM</name>
<dbReference type="GO" id="GO:0030632">
    <property type="term" value="P:D-alanine biosynthetic process"/>
    <property type="evidence" value="ECO:0007669"/>
    <property type="project" value="UniProtKB-UniRule"/>
</dbReference>
<dbReference type="SUPFAM" id="SSF50621">
    <property type="entry name" value="Alanine racemase C-terminal domain-like"/>
    <property type="match status" value="1"/>
</dbReference>
<dbReference type="EC" id="5.1.1.1" evidence="4"/>
<feature type="transmembrane region" description="Helical" evidence="7">
    <location>
        <begin position="239"/>
        <end position="256"/>
    </location>
</feature>
<dbReference type="PANTHER" id="PTHR30511">
    <property type="entry name" value="ALANINE RACEMASE"/>
    <property type="match status" value="1"/>
</dbReference>
<feature type="transmembrane region" description="Helical" evidence="7">
    <location>
        <begin position="207"/>
        <end position="227"/>
    </location>
</feature>
<feature type="modified residue" description="N6-(pyridoxal phosphate)lysine" evidence="4 5">
    <location>
        <position position="367"/>
    </location>
</feature>
<feature type="transmembrane region" description="Helical" evidence="7">
    <location>
        <begin position="142"/>
        <end position="162"/>
    </location>
</feature>
<dbReference type="Proteomes" id="UP000824001">
    <property type="component" value="Unassembled WGS sequence"/>
</dbReference>
<dbReference type="InterPro" id="IPR029066">
    <property type="entry name" value="PLP-binding_barrel"/>
</dbReference>
<evidence type="ECO:0000256" key="3">
    <source>
        <dbReference type="ARBA" id="ARBA00023235"/>
    </source>
</evidence>
<dbReference type="NCBIfam" id="NF033131">
    <property type="entry name" value="vanT-G-Cterm"/>
    <property type="match status" value="1"/>
</dbReference>
<evidence type="ECO:0000313" key="10">
    <source>
        <dbReference type="Proteomes" id="UP000824001"/>
    </source>
</evidence>
<dbReference type="Pfam" id="PF00842">
    <property type="entry name" value="Ala_racemase_C"/>
    <property type="match status" value="1"/>
</dbReference>
<dbReference type="PANTHER" id="PTHR30511:SF0">
    <property type="entry name" value="ALANINE RACEMASE, CATABOLIC-RELATED"/>
    <property type="match status" value="1"/>
</dbReference>
<evidence type="ECO:0000256" key="2">
    <source>
        <dbReference type="ARBA" id="ARBA00022898"/>
    </source>
</evidence>
<comment type="cofactor">
    <cofactor evidence="1 4 5">
        <name>pyridoxal 5'-phosphate</name>
        <dbReference type="ChEBI" id="CHEBI:597326"/>
    </cofactor>
</comment>
<evidence type="ECO:0000256" key="1">
    <source>
        <dbReference type="ARBA" id="ARBA00001933"/>
    </source>
</evidence>
<keyword evidence="7" id="KW-1133">Transmembrane helix</keyword>
<dbReference type="InterPro" id="IPR002656">
    <property type="entry name" value="Acyl_transf_3_dom"/>
</dbReference>
<comment type="pathway">
    <text evidence="4">Amino-acid biosynthesis; D-alanine biosynthesis; D-alanine from L-alanine: step 1/1.</text>
</comment>